<dbReference type="AlphaFoldDB" id="A0A1A9KMY2"/>
<evidence type="ECO:0000313" key="3">
    <source>
        <dbReference type="Proteomes" id="UP000077748"/>
    </source>
</evidence>
<evidence type="ECO:0000256" key="1">
    <source>
        <dbReference type="SAM" id="MobiDB-lite"/>
    </source>
</evidence>
<reference evidence="2 3" key="1">
    <citation type="submission" date="2016-05" db="EMBL/GenBank/DDBJ databases">
        <title>Genome Sequence of Pseudomonas citronellolis Strain SJTE-3, an Estrogens and Persistent Organic Pollutants degradation strain.</title>
        <authorList>
            <person name="Liang R."/>
        </authorList>
    </citation>
    <scope>NUCLEOTIDE SEQUENCE [LARGE SCALE GENOMIC DNA]</scope>
    <source>
        <strain evidence="2 3">SJTE-3</strain>
        <plasmid evidence="3">Plasmid prbl16</plasmid>
    </source>
</reference>
<dbReference type="EMBL" id="CP015879">
    <property type="protein sequence ID" value="ANI18864.1"/>
    <property type="molecule type" value="Genomic_DNA"/>
</dbReference>
<name>A0A1A9KMY2_9PSED</name>
<geneLocation type="plasmid" evidence="3">
    <name>prbl16</name>
</geneLocation>
<keyword evidence="2" id="KW-0614">Plasmid</keyword>
<feature type="region of interest" description="Disordered" evidence="1">
    <location>
        <begin position="91"/>
        <end position="113"/>
    </location>
</feature>
<dbReference type="Proteomes" id="UP000077748">
    <property type="component" value="Plasmid pRBL16"/>
</dbReference>
<sequence>MRPQQKTVLGSHPTSLPPPSDDELADMKASGYFLDTKRFPCGRVAGVIKFMFTYAIVADVTVTSYSRRWCYSDLMATLCALEDWDDYETRPEGWHRETHSGERRSADGKVEFY</sequence>
<feature type="compositionally biased region" description="Polar residues" evidence="1">
    <location>
        <begin position="1"/>
        <end position="14"/>
    </location>
</feature>
<proteinExistence type="predicted"/>
<protein>
    <submittedName>
        <fullName evidence="2">Uncharacterized protein</fullName>
    </submittedName>
</protein>
<organism evidence="2 3">
    <name type="scientific">Pseudomonas citronellolis</name>
    <dbReference type="NCBI Taxonomy" id="53408"/>
    <lineage>
        <taxon>Bacteria</taxon>
        <taxon>Pseudomonadati</taxon>
        <taxon>Pseudomonadota</taxon>
        <taxon>Gammaproteobacteria</taxon>
        <taxon>Pseudomonadales</taxon>
        <taxon>Pseudomonadaceae</taxon>
        <taxon>Pseudomonas</taxon>
    </lineage>
</organism>
<gene>
    <name evidence="2" type="ORF">A9C11_32950</name>
</gene>
<dbReference type="RefSeq" id="WP_010792816.1">
    <property type="nucleotide sequence ID" value="NZ_CP015879.1"/>
</dbReference>
<accession>A0A1A9KMY2</accession>
<evidence type="ECO:0000313" key="2">
    <source>
        <dbReference type="EMBL" id="ANI18864.1"/>
    </source>
</evidence>
<feature type="region of interest" description="Disordered" evidence="1">
    <location>
        <begin position="1"/>
        <end position="22"/>
    </location>
</feature>
<dbReference type="GeneID" id="93444919"/>